<dbReference type="AlphaFoldDB" id="A0A8B6X5Q3"/>
<evidence type="ECO:0000313" key="3">
    <source>
        <dbReference type="RefSeq" id="WP_028312396.1"/>
    </source>
</evidence>
<sequence>MSELEHYVRDVEELNLAIRRQAEYAGFDLHDLSAVDRLIENPPEHYDPAQKTKLDKLRGLLILRGQVRAERIRDGLPPLPGPNDPPLHLPRDPD</sequence>
<feature type="compositionally biased region" description="Pro residues" evidence="1">
    <location>
        <begin position="77"/>
        <end position="88"/>
    </location>
</feature>
<reference evidence="3" key="1">
    <citation type="submission" date="2025-08" db="UniProtKB">
        <authorList>
            <consortium name="RefSeq"/>
        </authorList>
    </citation>
    <scope>IDENTIFICATION</scope>
</reference>
<accession>A0A8B6X5Q3</accession>
<evidence type="ECO:0000313" key="2">
    <source>
        <dbReference type="Proteomes" id="UP000675920"/>
    </source>
</evidence>
<dbReference type="Proteomes" id="UP000675920">
    <property type="component" value="Unplaced"/>
</dbReference>
<feature type="region of interest" description="Disordered" evidence="1">
    <location>
        <begin position="72"/>
        <end position="94"/>
    </location>
</feature>
<proteinExistence type="predicted"/>
<dbReference type="RefSeq" id="WP_028312396.1">
    <property type="nucleotide sequence ID" value="NZ_AXWS01000019.1"/>
</dbReference>
<organism evidence="2 3">
    <name type="scientific">Derxia gummosa DSM 723</name>
    <dbReference type="NCBI Taxonomy" id="1121388"/>
    <lineage>
        <taxon>Bacteria</taxon>
        <taxon>Pseudomonadati</taxon>
        <taxon>Pseudomonadota</taxon>
        <taxon>Betaproteobacteria</taxon>
        <taxon>Burkholderiales</taxon>
        <taxon>Alcaligenaceae</taxon>
        <taxon>Derxia</taxon>
    </lineage>
</organism>
<protein>
    <submittedName>
        <fullName evidence="3">Uncharacterized protein</fullName>
    </submittedName>
</protein>
<dbReference type="OrthoDB" id="9181921at2"/>
<evidence type="ECO:0000256" key="1">
    <source>
        <dbReference type="SAM" id="MobiDB-lite"/>
    </source>
</evidence>
<keyword evidence="2" id="KW-1185">Reference proteome</keyword>
<name>A0A8B6X5Q3_9BURK</name>